<reference evidence="2 3" key="1">
    <citation type="submission" date="2024-09" db="EMBL/GenBank/DDBJ databases">
        <authorList>
            <person name="Sun Q."/>
            <person name="Mori K."/>
        </authorList>
    </citation>
    <scope>NUCLEOTIDE SEQUENCE [LARGE SCALE GENOMIC DNA]</scope>
    <source>
        <strain evidence="2 3">CCM 7228</strain>
    </source>
</reference>
<feature type="compositionally biased region" description="Low complexity" evidence="1">
    <location>
        <begin position="65"/>
        <end position="87"/>
    </location>
</feature>
<name>A0ABV6GGA7_9BACI</name>
<evidence type="ECO:0000313" key="3">
    <source>
        <dbReference type="Proteomes" id="UP001589854"/>
    </source>
</evidence>
<gene>
    <name evidence="2" type="ORF">ACFFIX_14875</name>
</gene>
<feature type="compositionally biased region" description="Low complexity" evidence="1">
    <location>
        <begin position="282"/>
        <end position="301"/>
    </location>
</feature>
<dbReference type="RefSeq" id="WP_378935318.1">
    <property type="nucleotide sequence ID" value="NZ_JBHLVO010000012.1"/>
</dbReference>
<feature type="compositionally biased region" description="Polar residues" evidence="1">
    <location>
        <begin position="302"/>
        <end position="311"/>
    </location>
</feature>
<comment type="caution">
    <text evidence="2">The sequence shown here is derived from an EMBL/GenBank/DDBJ whole genome shotgun (WGS) entry which is preliminary data.</text>
</comment>
<feature type="region of interest" description="Disordered" evidence="1">
    <location>
        <begin position="277"/>
        <end position="351"/>
    </location>
</feature>
<feature type="region of interest" description="Disordered" evidence="1">
    <location>
        <begin position="54"/>
        <end position="87"/>
    </location>
</feature>
<dbReference type="EMBL" id="JBHLVO010000012">
    <property type="protein sequence ID" value="MFC0272717.1"/>
    <property type="molecule type" value="Genomic_DNA"/>
</dbReference>
<organism evidence="2 3">
    <name type="scientific">Metabacillus herbersteinensis</name>
    <dbReference type="NCBI Taxonomy" id="283816"/>
    <lineage>
        <taxon>Bacteria</taxon>
        <taxon>Bacillati</taxon>
        <taxon>Bacillota</taxon>
        <taxon>Bacilli</taxon>
        <taxon>Bacillales</taxon>
        <taxon>Bacillaceae</taxon>
        <taxon>Metabacillus</taxon>
    </lineage>
</organism>
<keyword evidence="2" id="KW-0167">Capsid protein</keyword>
<keyword evidence="2" id="KW-0946">Virion</keyword>
<evidence type="ECO:0000256" key="1">
    <source>
        <dbReference type="SAM" id="MobiDB-lite"/>
    </source>
</evidence>
<feature type="compositionally biased region" description="Basic and acidic residues" evidence="1">
    <location>
        <begin position="316"/>
        <end position="340"/>
    </location>
</feature>
<protein>
    <submittedName>
        <fullName evidence="2">Spore coat protein</fullName>
    </submittedName>
</protein>
<keyword evidence="3" id="KW-1185">Reference proteome</keyword>
<proteinExistence type="predicted"/>
<sequence>MSSKGSKRKSTVDPYHAFLESLKGRVVKVYRGGPESKTGTLLDVQSDYVALLSQNNDNSDDNSNDNKNNNNKNNNKNNNQNNNQDDSSQDTVVYYHIKHVKSISEDSKSNSTQVAQSEEENAVEFLQAENFTGVIEQFGNKYIQINQGGPESKNGLVIDVIDDYIIMFTEDDGVVYFNVDHVKSIYEYNQNDQNDNDQNQNQTQNQNQVVIPSFDRGSDFHDLFGHMSHKWVSINRGGPEAMEGVLVENSGGHYTLVSNEEVLRINPYHIRSISAGAKGSLSNNNNNNNNNNNDDQQDQSNGETNQANQEEAGTDNENKDNSRSGSKDRRSSRRIPRETVVKTIDYKWVPK</sequence>
<evidence type="ECO:0000313" key="2">
    <source>
        <dbReference type="EMBL" id="MFC0272717.1"/>
    </source>
</evidence>
<dbReference type="Proteomes" id="UP001589854">
    <property type="component" value="Unassembled WGS sequence"/>
</dbReference>
<accession>A0ABV6GGA7</accession>